<dbReference type="AlphaFoldDB" id="A0A645GCK9"/>
<comment type="caution">
    <text evidence="1">The sequence shown here is derived from an EMBL/GenBank/DDBJ whole genome shotgun (WGS) entry which is preliminary data.</text>
</comment>
<protein>
    <submittedName>
        <fullName evidence="1">Uncharacterized protein</fullName>
    </submittedName>
</protein>
<gene>
    <name evidence="1" type="ORF">SDC9_171115</name>
</gene>
<reference evidence="1" key="1">
    <citation type="submission" date="2019-08" db="EMBL/GenBank/DDBJ databases">
        <authorList>
            <person name="Kucharzyk K."/>
            <person name="Murdoch R.W."/>
            <person name="Higgins S."/>
            <person name="Loffler F."/>
        </authorList>
    </citation>
    <scope>NUCLEOTIDE SEQUENCE</scope>
</reference>
<organism evidence="1">
    <name type="scientific">bioreactor metagenome</name>
    <dbReference type="NCBI Taxonomy" id="1076179"/>
    <lineage>
        <taxon>unclassified sequences</taxon>
        <taxon>metagenomes</taxon>
        <taxon>ecological metagenomes</taxon>
    </lineage>
</organism>
<dbReference type="EMBL" id="VSSQ01072318">
    <property type="protein sequence ID" value="MPN23722.1"/>
    <property type="molecule type" value="Genomic_DNA"/>
</dbReference>
<name>A0A645GCK9_9ZZZZ</name>
<evidence type="ECO:0000313" key="1">
    <source>
        <dbReference type="EMBL" id="MPN23722.1"/>
    </source>
</evidence>
<accession>A0A645GCK9</accession>
<sequence length="65" mass="6922">MSDQYRVQVGQATPGRAEVSGIDQDPLAGGFDEYAGMSEMGDLHVSTMAVPAQWLPEIAPLSGRE</sequence>
<proteinExistence type="predicted"/>